<reference evidence="2 3" key="1">
    <citation type="submission" date="2016-10" db="EMBL/GenBank/DDBJ databases">
        <title>Complete genome of the TMA-utilizing, human hosted archaeon Methanomethylophilus alvus Gen. nov, sp. nov., strain Mx-05, derived from a pure culture.</title>
        <authorList>
            <person name="Brugere J.-F."/>
            <person name="Ben Hania W."/>
            <person name="Chaudhary P.P."/>
            <person name="Gaci N."/>
            <person name="Borrel G."/>
            <person name="Cao Van Tuat L."/>
            <person name="Fardeau M.-L."/>
            <person name="Harris H.M.B."/>
            <person name="O'Toole P.W."/>
            <person name="Ollivier B."/>
        </authorList>
    </citation>
    <scope>NUCLEOTIDE SEQUENCE [LARGE SCALE GENOMIC DNA]</scope>
    <source>
        <strain evidence="2 3">Mx-05</strain>
    </source>
</reference>
<dbReference type="InterPro" id="IPR018691">
    <property type="entry name" value="DUF2188"/>
</dbReference>
<dbReference type="Pfam" id="PF09954">
    <property type="entry name" value="DUF2188"/>
    <property type="match status" value="1"/>
</dbReference>
<name>A0A3G3IH74_9ARCH</name>
<dbReference type="AlphaFoldDB" id="A0A3G3IH74"/>
<evidence type="ECO:0000313" key="2">
    <source>
        <dbReference type="EMBL" id="AYQ55203.1"/>
    </source>
</evidence>
<sequence>MAAENNTEAKPAENKETKTAAKKTKVWHITQRKEDKLWQVKAEGNEKATRTFTTKKEAEEYVKTLVANNKGSKVVPHKKNGAFQKK</sequence>
<accession>A0A3G3IH74</accession>
<feature type="region of interest" description="Disordered" evidence="1">
    <location>
        <begin position="1"/>
        <end position="28"/>
    </location>
</feature>
<dbReference type="EMBL" id="CP017686">
    <property type="protein sequence ID" value="AYQ55203.1"/>
    <property type="molecule type" value="Genomic_DNA"/>
</dbReference>
<evidence type="ECO:0000313" key="3">
    <source>
        <dbReference type="Proteomes" id="UP000273278"/>
    </source>
</evidence>
<dbReference type="RefSeq" id="WP_015504951.1">
    <property type="nucleotide sequence ID" value="NZ_CAYARO010000014.1"/>
</dbReference>
<evidence type="ECO:0000256" key="1">
    <source>
        <dbReference type="SAM" id="MobiDB-lite"/>
    </source>
</evidence>
<protein>
    <recommendedName>
        <fullName evidence="4">DUF2188 domain-containing protein</fullName>
    </recommendedName>
</protein>
<proteinExistence type="predicted"/>
<feature type="compositionally biased region" description="Basic and acidic residues" evidence="1">
    <location>
        <begin position="10"/>
        <end position="19"/>
    </location>
</feature>
<dbReference type="Proteomes" id="UP000273278">
    <property type="component" value="Chromosome"/>
</dbReference>
<gene>
    <name evidence="2" type="ORF">BKD89_05215</name>
</gene>
<organism evidence="2 3">
    <name type="scientific">Methanomethylophilus alvi</name>
    <dbReference type="NCBI Taxonomy" id="1291540"/>
    <lineage>
        <taxon>Archaea</taxon>
        <taxon>Methanobacteriati</taxon>
        <taxon>Thermoplasmatota</taxon>
        <taxon>Thermoplasmata</taxon>
        <taxon>Methanomassiliicoccales</taxon>
        <taxon>Methanomethylophilaceae</taxon>
        <taxon>Methanomethylophilus</taxon>
    </lineage>
</organism>
<evidence type="ECO:0008006" key="4">
    <source>
        <dbReference type="Google" id="ProtNLM"/>
    </source>
</evidence>
<dbReference type="GeneID" id="41321844"/>